<evidence type="ECO:0000256" key="1">
    <source>
        <dbReference type="SAM" id="Coils"/>
    </source>
</evidence>
<evidence type="ECO:0000313" key="3">
    <source>
        <dbReference type="EMBL" id="KAJ7976626.1"/>
    </source>
</evidence>
<sequence length="362" mass="41427">MLKSSALKPIRPKRDIGPLVPFKELVNETDTSADQSCEEDDDNRSDTSRNCSLPDPCALLHVTNRRKVPQRRKSLSMEDNELTELQAEYEDLLLKFETQMTVNVIQTDCLTKRLNEADVFGSAICNDYSTIRGNYNGDKSVLHKDSEAILVIKKLQEQIKMLEMDKSSSQQNLDSVVELATEQNICAREKFEELYEEVLRAKEEARVAHEQLNSKEIVRKIDEGNFDFVINVSMEIQELMLELQNSKSVVQNVFSLVEEVSSSFSALFDVFLQDIKSLISQNTLQQQQIISNYDKLNSCMRQKVAEVENEKIVLDNQLTAIQKQILELKRDAENSQNSLMALSGEEDLEKAEMLSYIQTLRK</sequence>
<keyword evidence="1" id="KW-0175">Coiled coil</keyword>
<dbReference type="EMBL" id="JARAOO010000003">
    <property type="protein sequence ID" value="KAJ7976626.1"/>
    <property type="molecule type" value="Genomic_DNA"/>
</dbReference>
<feature type="region of interest" description="Disordered" evidence="2">
    <location>
        <begin position="1"/>
        <end position="50"/>
    </location>
</feature>
<keyword evidence="4" id="KW-1185">Reference proteome</keyword>
<feature type="coiled-coil region" evidence="1">
    <location>
        <begin position="152"/>
        <end position="215"/>
    </location>
</feature>
<gene>
    <name evidence="3" type="ORF">O6P43_006382</name>
</gene>
<name>A0AAD7VI05_QUISA</name>
<organism evidence="3 4">
    <name type="scientific">Quillaja saponaria</name>
    <name type="common">Soap bark tree</name>
    <dbReference type="NCBI Taxonomy" id="32244"/>
    <lineage>
        <taxon>Eukaryota</taxon>
        <taxon>Viridiplantae</taxon>
        <taxon>Streptophyta</taxon>
        <taxon>Embryophyta</taxon>
        <taxon>Tracheophyta</taxon>
        <taxon>Spermatophyta</taxon>
        <taxon>Magnoliopsida</taxon>
        <taxon>eudicotyledons</taxon>
        <taxon>Gunneridae</taxon>
        <taxon>Pentapetalae</taxon>
        <taxon>rosids</taxon>
        <taxon>fabids</taxon>
        <taxon>Fabales</taxon>
        <taxon>Quillajaceae</taxon>
        <taxon>Quillaja</taxon>
    </lineage>
</organism>
<evidence type="ECO:0000313" key="4">
    <source>
        <dbReference type="Proteomes" id="UP001163823"/>
    </source>
</evidence>
<comment type="caution">
    <text evidence="3">The sequence shown here is derived from an EMBL/GenBank/DDBJ whole genome shotgun (WGS) entry which is preliminary data.</text>
</comment>
<dbReference type="Proteomes" id="UP001163823">
    <property type="component" value="Chromosome 3"/>
</dbReference>
<dbReference type="AlphaFoldDB" id="A0AAD7VI05"/>
<protein>
    <submittedName>
        <fullName evidence="3">Kinesin-like protein</fullName>
    </submittedName>
</protein>
<feature type="coiled-coil region" evidence="1">
    <location>
        <begin position="290"/>
        <end position="345"/>
    </location>
</feature>
<proteinExistence type="predicted"/>
<evidence type="ECO:0000256" key="2">
    <source>
        <dbReference type="SAM" id="MobiDB-lite"/>
    </source>
</evidence>
<reference evidence="3" key="1">
    <citation type="journal article" date="2023" name="Science">
        <title>Elucidation of the pathway for biosynthesis of saponin adjuvants from the soapbark tree.</title>
        <authorList>
            <person name="Reed J."/>
            <person name="Orme A."/>
            <person name="El-Demerdash A."/>
            <person name="Owen C."/>
            <person name="Martin L.B.B."/>
            <person name="Misra R.C."/>
            <person name="Kikuchi S."/>
            <person name="Rejzek M."/>
            <person name="Martin A.C."/>
            <person name="Harkess A."/>
            <person name="Leebens-Mack J."/>
            <person name="Louveau T."/>
            <person name="Stephenson M.J."/>
            <person name="Osbourn A."/>
        </authorList>
    </citation>
    <scope>NUCLEOTIDE SEQUENCE</scope>
    <source>
        <strain evidence="3">S10</strain>
    </source>
</reference>
<accession>A0AAD7VI05</accession>